<keyword evidence="3 6" id="KW-0479">Metal-binding</keyword>
<feature type="binding site" evidence="6">
    <location>
        <position position="92"/>
    </location>
    <ligand>
        <name>[4Fe-4S] cluster</name>
        <dbReference type="ChEBI" id="CHEBI:49883"/>
        <note>4Fe-4S-S-AdoMet</note>
    </ligand>
</feature>
<comment type="cofactor">
    <cofactor evidence="6">
        <name>[4Fe-4S] cluster</name>
        <dbReference type="ChEBI" id="CHEBI:49883"/>
    </cofactor>
    <text evidence="6">Binds 1 [4Fe-4S] cluster. The cluster is coordinated with 3 cysteines and an exchangeable S-adenosyl-L-methionine.</text>
</comment>
<name>A0A1I4LIA4_9FIRM</name>
<dbReference type="PIRSF" id="PIRSF004869">
    <property type="entry name" value="PflX_prd"/>
    <property type="match status" value="1"/>
</dbReference>
<dbReference type="AlphaFoldDB" id="A0A1I4LIA4"/>
<dbReference type="PANTHER" id="PTHR30352:SF5">
    <property type="entry name" value="PYRUVATE FORMATE-LYASE 1-ACTIVATING ENZYME"/>
    <property type="match status" value="1"/>
</dbReference>
<keyword evidence="4 6" id="KW-0408">Iron</keyword>
<reference evidence="8 9" key="1">
    <citation type="submission" date="2016-10" db="EMBL/GenBank/DDBJ databases">
        <authorList>
            <person name="de Groot N.N."/>
        </authorList>
    </citation>
    <scope>NUCLEOTIDE SEQUENCE [LARGE SCALE GENOMIC DNA]</scope>
    <source>
        <strain evidence="8 9">ATCC 51327</strain>
    </source>
</reference>
<dbReference type="Pfam" id="PF04055">
    <property type="entry name" value="Radical_SAM"/>
    <property type="match status" value="1"/>
</dbReference>
<evidence type="ECO:0000313" key="8">
    <source>
        <dbReference type="EMBL" id="SFL90533.1"/>
    </source>
</evidence>
<dbReference type="CDD" id="cd01335">
    <property type="entry name" value="Radical_SAM"/>
    <property type="match status" value="1"/>
</dbReference>
<protein>
    <submittedName>
        <fullName evidence="8">Pyruvate formate lyase activating enzyme</fullName>
    </submittedName>
</protein>
<evidence type="ECO:0000256" key="4">
    <source>
        <dbReference type="ARBA" id="ARBA00023004"/>
    </source>
</evidence>
<dbReference type="NCBIfam" id="TIGR04337">
    <property type="entry name" value="AmmeMemoSam_rS"/>
    <property type="match status" value="1"/>
</dbReference>
<evidence type="ECO:0000256" key="1">
    <source>
        <dbReference type="ARBA" id="ARBA00022485"/>
    </source>
</evidence>
<dbReference type="PANTHER" id="PTHR30352">
    <property type="entry name" value="PYRUVATE FORMATE-LYASE-ACTIVATING ENZYME"/>
    <property type="match status" value="1"/>
</dbReference>
<keyword evidence="8" id="KW-0456">Lyase</keyword>
<dbReference type="PROSITE" id="PS51918">
    <property type="entry name" value="RADICAL_SAM"/>
    <property type="match status" value="1"/>
</dbReference>
<evidence type="ECO:0000256" key="6">
    <source>
        <dbReference type="PIRSR" id="PIRSR004869-50"/>
    </source>
</evidence>
<dbReference type="RefSeq" id="WP_089862346.1">
    <property type="nucleotide sequence ID" value="NZ_FOTI01000041.1"/>
</dbReference>
<dbReference type="InterPro" id="IPR034457">
    <property type="entry name" value="Organic_radical-activating"/>
</dbReference>
<dbReference type="EMBL" id="FOTI01000041">
    <property type="protein sequence ID" value="SFL90533.1"/>
    <property type="molecule type" value="Genomic_DNA"/>
</dbReference>
<dbReference type="InterPro" id="IPR016431">
    <property type="entry name" value="Pyrv-formate_lyase-activ_prd"/>
</dbReference>
<dbReference type="Gene3D" id="3.20.20.70">
    <property type="entry name" value="Aldolase class I"/>
    <property type="match status" value="1"/>
</dbReference>
<feature type="binding site" evidence="6">
    <location>
        <position position="85"/>
    </location>
    <ligand>
        <name>[4Fe-4S] cluster</name>
        <dbReference type="ChEBI" id="CHEBI:49883"/>
        <note>4Fe-4S-S-AdoMet</note>
    </ligand>
</feature>
<dbReference type="GO" id="GO:0051539">
    <property type="term" value="F:4 iron, 4 sulfur cluster binding"/>
    <property type="evidence" value="ECO:0007669"/>
    <property type="project" value="UniProtKB-KW"/>
</dbReference>
<evidence type="ECO:0000256" key="2">
    <source>
        <dbReference type="ARBA" id="ARBA00022691"/>
    </source>
</evidence>
<dbReference type="SFLD" id="SFLDG01101">
    <property type="entry name" value="Uncharacterised_Radical_SAM_Su"/>
    <property type="match status" value="1"/>
</dbReference>
<dbReference type="SUPFAM" id="SSF102114">
    <property type="entry name" value="Radical SAM enzymes"/>
    <property type="match status" value="1"/>
</dbReference>
<dbReference type="OrthoDB" id="9778883at2"/>
<feature type="domain" description="Radical SAM core" evidence="7">
    <location>
        <begin position="70"/>
        <end position="286"/>
    </location>
</feature>
<dbReference type="InterPro" id="IPR007197">
    <property type="entry name" value="rSAM"/>
</dbReference>
<keyword evidence="1" id="KW-0004">4Fe-4S</keyword>
<evidence type="ECO:0000313" key="9">
    <source>
        <dbReference type="Proteomes" id="UP000199006"/>
    </source>
</evidence>
<dbReference type="GO" id="GO:0046872">
    <property type="term" value="F:metal ion binding"/>
    <property type="evidence" value="ECO:0007669"/>
    <property type="project" value="UniProtKB-KW"/>
</dbReference>
<dbReference type="STRING" id="29563.SAMN02983006_02317"/>
<keyword evidence="8" id="KW-0670">Pyruvate</keyword>
<dbReference type="InterPro" id="IPR058240">
    <property type="entry name" value="rSAM_sf"/>
</dbReference>
<organism evidence="8 9">
    <name type="scientific">Halanaerobium salsuginis</name>
    <dbReference type="NCBI Taxonomy" id="29563"/>
    <lineage>
        <taxon>Bacteria</taxon>
        <taxon>Bacillati</taxon>
        <taxon>Bacillota</taxon>
        <taxon>Clostridia</taxon>
        <taxon>Halanaerobiales</taxon>
        <taxon>Halanaerobiaceae</taxon>
        <taxon>Halanaerobium</taxon>
    </lineage>
</organism>
<dbReference type="SFLD" id="SFLDS00029">
    <property type="entry name" value="Radical_SAM"/>
    <property type="match status" value="1"/>
</dbReference>
<dbReference type="InterPro" id="IPR027596">
    <property type="entry name" value="AmmeMemoSam_rS"/>
</dbReference>
<dbReference type="GO" id="GO:0016829">
    <property type="term" value="F:lyase activity"/>
    <property type="evidence" value="ECO:0007669"/>
    <property type="project" value="UniProtKB-KW"/>
</dbReference>
<evidence type="ECO:0000259" key="7">
    <source>
        <dbReference type="PROSITE" id="PS51918"/>
    </source>
</evidence>
<evidence type="ECO:0000256" key="3">
    <source>
        <dbReference type="ARBA" id="ARBA00022723"/>
    </source>
</evidence>
<dbReference type="Proteomes" id="UP000199006">
    <property type="component" value="Unassembled WGS sequence"/>
</dbReference>
<feature type="binding site" evidence="6">
    <location>
        <position position="89"/>
    </location>
    <ligand>
        <name>[4Fe-4S] cluster</name>
        <dbReference type="ChEBI" id="CHEBI:49883"/>
        <note>4Fe-4S-S-AdoMet</note>
    </ligand>
</feature>
<keyword evidence="9" id="KW-1185">Reference proteome</keyword>
<keyword evidence="2 6" id="KW-0949">S-adenosyl-L-methionine</keyword>
<evidence type="ECO:0000256" key="5">
    <source>
        <dbReference type="ARBA" id="ARBA00023014"/>
    </source>
</evidence>
<sequence>MSEYHSAQYYKNLKKGQVLCQLCPQSCRLSEGSTGLCQVRKNIQGELYSLNYGQITSLAVDPIEKKPLYHFYPGSEVLSLGSWGCNLSCVYCQNWQISQQQSNFNYYSPQSIIKFAQQRQLKFIAYTYSEPIVFYEYMLETAKLAQQNGIKNILISNGLINQEPLKELVPYLAAANIDLKSFRASTYQKYFKGDLVTIKDTIAYLAEKVELEISALLVSDLNTDMLEVTKMVNWLSKIDEEIPLHLNRYFPAYQLKNPATKIEFLRKAYQVAKERLKNVYLGNAIVAGTADTYCSFCSKKLISRHSYQIESLLQDNCCPDCAKIIYGRFKANN</sequence>
<proteinExistence type="predicted"/>
<gene>
    <name evidence="8" type="ORF">SAMN02983006_02317</name>
</gene>
<accession>A0A1I4LIA4</accession>
<dbReference type="InterPro" id="IPR013785">
    <property type="entry name" value="Aldolase_TIM"/>
</dbReference>
<keyword evidence="5 6" id="KW-0411">Iron-sulfur</keyword>